<dbReference type="EnsemblMetazoa" id="G17047.2">
    <property type="protein sequence ID" value="G17047.2:cds"/>
    <property type="gene ID" value="G17047"/>
</dbReference>
<dbReference type="GO" id="GO:0046872">
    <property type="term" value="F:metal ion binding"/>
    <property type="evidence" value="ECO:0007669"/>
    <property type="project" value="UniProtKB-KW"/>
</dbReference>
<evidence type="ECO:0000313" key="9">
    <source>
        <dbReference type="EnsemblMetazoa" id="G17047.2:cds"/>
    </source>
</evidence>
<comment type="similarity">
    <text evidence="2">Belongs to the fucolectin family.</text>
</comment>
<reference evidence="9" key="1">
    <citation type="submission" date="2022-08" db="UniProtKB">
        <authorList>
            <consortium name="EnsemblMetazoa"/>
        </authorList>
    </citation>
    <scope>IDENTIFICATION</scope>
    <source>
        <strain evidence="9">05x7-T-G4-1.051#20</strain>
    </source>
</reference>
<dbReference type="PANTHER" id="PTHR45713">
    <property type="entry name" value="FTP DOMAIN-CONTAINING PROTEIN"/>
    <property type="match status" value="1"/>
</dbReference>
<accession>A0A8W8J3A5</accession>
<keyword evidence="6" id="KW-0106">Calcium</keyword>
<protein>
    <recommendedName>
        <fullName evidence="8">Fucolectin tachylectin-4 pentraxin-1 domain-containing protein</fullName>
    </recommendedName>
</protein>
<organism evidence="9 10">
    <name type="scientific">Magallana gigas</name>
    <name type="common">Pacific oyster</name>
    <name type="synonym">Crassostrea gigas</name>
    <dbReference type="NCBI Taxonomy" id="29159"/>
    <lineage>
        <taxon>Eukaryota</taxon>
        <taxon>Metazoa</taxon>
        <taxon>Spiralia</taxon>
        <taxon>Lophotrochozoa</taxon>
        <taxon>Mollusca</taxon>
        <taxon>Bivalvia</taxon>
        <taxon>Autobranchia</taxon>
        <taxon>Pteriomorphia</taxon>
        <taxon>Ostreida</taxon>
        <taxon>Ostreoidea</taxon>
        <taxon>Ostreidae</taxon>
        <taxon>Magallana</taxon>
    </lineage>
</organism>
<evidence type="ECO:0000256" key="4">
    <source>
        <dbReference type="ARBA" id="ARBA00022723"/>
    </source>
</evidence>
<dbReference type="Gene3D" id="2.60.120.260">
    <property type="entry name" value="Galactose-binding domain-like"/>
    <property type="match status" value="1"/>
</dbReference>
<evidence type="ECO:0000259" key="8">
    <source>
        <dbReference type="SMART" id="SM00607"/>
    </source>
</evidence>
<keyword evidence="7" id="KW-1015">Disulfide bond</keyword>
<dbReference type="SMART" id="SM00607">
    <property type="entry name" value="FTP"/>
    <property type="match status" value="1"/>
</dbReference>
<dbReference type="InterPro" id="IPR051941">
    <property type="entry name" value="BG_Antigen-Binding_Lectin"/>
</dbReference>
<evidence type="ECO:0000313" key="10">
    <source>
        <dbReference type="Proteomes" id="UP000005408"/>
    </source>
</evidence>
<dbReference type="GO" id="GO:0010185">
    <property type="term" value="P:regulation of cellular defense response"/>
    <property type="evidence" value="ECO:0007669"/>
    <property type="project" value="UniProtKB-ARBA"/>
</dbReference>
<dbReference type="PANTHER" id="PTHR45713:SF15">
    <property type="entry name" value="F5_8 TYPE C DOMAIN-CONTAINING PROTEIN"/>
    <property type="match status" value="1"/>
</dbReference>
<dbReference type="GO" id="GO:0042806">
    <property type="term" value="F:fucose binding"/>
    <property type="evidence" value="ECO:0007669"/>
    <property type="project" value="UniProtKB-ARBA"/>
</dbReference>
<evidence type="ECO:0000256" key="7">
    <source>
        <dbReference type="ARBA" id="ARBA00023157"/>
    </source>
</evidence>
<keyword evidence="4" id="KW-0479">Metal-binding</keyword>
<proteinExistence type="inferred from homology"/>
<feature type="domain" description="Fucolectin tachylectin-4 pentraxin-1" evidence="8">
    <location>
        <begin position="100"/>
        <end position="242"/>
    </location>
</feature>
<dbReference type="InterPro" id="IPR008979">
    <property type="entry name" value="Galactose-bd-like_sf"/>
</dbReference>
<keyword evidence="10" id="KW-1185">Reference proteome</keyword>
<evidence type="ECO:0000256" key="1">
    <source>
        <dbReference type="ARBA" id="ARBA00002219"/>
    </source>
</evidence>
<dbReference type="SUPFAM" id="SSF49785">
    <property type="entry name" value="Galactose-binding domain-like"/>
    <property type="match status" value="1"/>
</dbReference>
<dbReference type="Pfam" id="PF22633">
    <property type="entry name" value="F5_F8_type_C_2"/>
    <property type="match status" value="1"/>
</dbReference>
<keyword evidence="5" id="KW-0430">Lectin</keyword>
<evidence type="ECO:0000256" key="6">
    <source>
        <dbReference type="ARBA" id="ARBA00022837"/>
    </source>
</evidence>
<dbReference type="GO" id="GO:0001868">
    <property type="term" value="P:regulation of complement activation, lectin pathway"/>
    <property type="evidence" value="ECO:0007669"/>
    <property type="project" value="UniProtKB-ARBA"/>
</dbReference>
<comment type="subunit">
    <text evidence="3">Homotrimer.</text>
</comment>
<evidence type="ECO:0000256" key="5">
    <source>
        <dbReference type="ARBA" id="ARBA00022734"/>
    </source>
</evidence>
<sequence>MMSEKIKEHYQRQFSLKSFGFPTSAYKPLFSGKGRSFPAALRECTEFCRGDRRCIGMEVCQIREDLYRCRACCEWMKLGEKTEPTNNMAACKYYEMKEETMNIAVSQPATLSSTYSASNYKASNANDNVLKCSSGLSTACSQLESQPWLKIDLQAIYDVNKVTIYNRQDCCGERLHDVQINIINNGTDASCGFYKGPADDGDRISVYCASGAVGRYVLMTILNQPGKREYLTVCEVQVFVDV</sequence>
<comment type="function">
    <text evidence="1">Acts as a defensive agent. Recognizes blood group fucosylated oligosaccharides including A, B, H and Lewis B-type antigens. Does not recognize Lewis A antigen and has low affinity for monovalent haptens.</text>
</comment>
<evidence type="ECO:0000256" key="3">
    <source>
        <dbReference type="ARBA" id="ARBA00011233"/>
    </source>
</evidence>
<evidence type="ECO:0000256" key="2">
    <source>
        <dbReference type="ARBA" id="ARBA00010147"/>
    </source>
</evidence>
<dbReference type="Proteomes" id="UP000005408">
    <property type="component" value="Unassembled WGS sequence"/>
</dbReference>
<dbReference type="AlphaFoldDB" id="A0A8W8J3A5"/>
<name>A0A8W8J3A5_MAGGI</name>
<dbReference type="InterPro" id="IPR006585">
    <property type="entry name" value="FTP1"/>
</dbReference>